<dbReference type="RefSeq" id="WP_092203438.1">
    <property type="nucleotide sequence ID" value="NZ_FOND01000027.1"/>
</dbReference>
<feature type="domain" description="Alanine racemase N-terminal" evidence="1">
    <location>
        <begin position="34"/>
        <end position="214"/>
    </location>
</feature>
<sequence>MYSAASPGPDDAARARDRLDRATAALDPPLAVLDLDALDANAADLTRRAAGKPIRVASKSVRNRGVLRRVLARPGFSGVLAYSLPEALWLADGEDPVSTDVVVGYPSAHRAALRRLAADGTAAARVTLMVDSVAQLDLVDALVPPSRRPHLRVCLDVDASLRIAGGRVHVGVRRSPVHSPADAAALARAVVSRPGFRLVGVMVYEAQIAGVQDAPAHRPLRGLAVRRMQAVSGRELAGRRAAAVAAVSDVADLEFVNGGGTGSVERTAAEPAVTEVAAGSGLYNPVLFDGYRAFTGRPATFSAAPVTRVPAPGTVTVAGGGWIASGPPGPDRLPVPTYPAGLRWLPAEGAGEVQTPLSGAAAAALTVGDRVWFRHAKAGEICEHVDELHTLAGDELTGTLPTYRGEGRSFG</sequence>
<evidence type="ECO:0000313" key="2">
    <source>
        <dbReference type="EMBL" id="SFF80051.1"/>
    </source>
</evidence>
<dbReference type="Proteomes" id="UP000198589">
    <property type="component" value="Unassembled WGS sequence"/>
</dbReference>
<dbReference type="OrthoDB" id="2445260at2"/>
<dbReference type="CDD" id="cd06813">
    <property type="entry name" value="PLPDE_III_DSD_D-TA_like_2"/>
    <property type="match status" value="1"/>
</dbReference>
<dbReference type="STRING" id="1798228.SAMN05216574_12742"/>
<dbReference type="PANTHER" id="PTHR28004">
    <property type="entry name" value="ZGC:162816-RELATED"/>
    <property type="match status" value="1"/>
</dbReference>
<protein>
    <submittedName>
        <fullName evidence="2">D-serine deaminase, pyridoxal phosphate-dependent</fullName>
    </submittedName>
</protein>
<dbReference type="AlphaFoldDB" id="A0A1I2LSL1"/>
<dbReference type="GO" id="GO:0036088">
    <property type="term" value="P:D-serine catabolic process"/>
    <property type="evidence" value="ECO:0007669"/>
    <property type="project" value="TreeGrafter"/>
</dbReference>
<name>A0A1I2LSL1_9ACTN</name>
<dbReference type="Gene3D" id="3.20.20.10">
    <property type="entry name" value="Alanine racemase"/>
    <property type="match status" value="1"/>
</dbReference>
<evidence type="ECO:0000259" key="1">
    <source>
        <dbReference type="Pfam" id="PF01168"/>
    </source>
</evidence>
<reference evidence="3" key="1">
    <citation type="submission" date="2016-10" db="EMBL/GenBank/DDBJ databases">
        <authorList>
            <person name="Varghese N."/>
            <person name="Submissions S."/>
        </authorList>
    </citation>
    <scope>NUCLEOTIDE SEQUENCE [LARGE SCALE GENOMIC DNA]</scope>
    <source>
        <strain evidence="3">DSM 46838</strain>
    </source>
</reference>
<proteinExistence type="predicted"/>
<keyword evidence="3" id="KW-1185">Reference proteome</keyword>
<dbReference type="InterPro" id="IPR029066">
    <property type="entry name" value="PLP-binding_barrel"/>
</dbReference>
<dbReference type="GO" id="GO:0008721">
    <property type="term" value="F:D-serine ammonia-lyase activity"/>
    <property type="evidence" value="ECO:0007669"/>
    <property type="project" value="TreeGrafter"/>
</dbReference>
<evidence type="ECO:0000313" key="3">
    <source>
        <dbReference type="Proteomes" id="UP000198589"/>
    </source>
</evidence>
<dbReference type="SUPFAM" id="SSF51419">
    <property type="entry name" value="PLP-binding barrel"/>
    <property type="match status" value="1"/>
</dbReference>
<dbReference type="EMBL" id="FOND01000027">
    <property type="protein sequence ID" value="SFF80051.1"/>
    <property type="molecule type" value="Genomic_DNA"/>
</dbReference>
<accession>A0A1I2LSL1</accession>
<dbReference type="InterPro" id="IPR001608">
    <property type="entry name" value="Ala_racemase_N"/>
</dbReference>
<dbReference type="Pfam" id="PF01168">
    <property type="entry name" value="Ala_racemase_N"/>
    <property type="match status" value="1"/>
</dbReference>
<dbReference type="InterPro" id="IPR051466">
    <property type="entry name" value="D-amino_acid_metab_enzyme"/>
</dbReference>
<organism evidence="2 3">
    <name type="scientific">Blastococcus tunisiensis</name>
    <dbReference type="NCBI Taxonomy" id="1798228"/>
    <lineage>
        <taxon>Bacteria</taxon>
        <taxon>Bacillati</taxon>
        <taxon>Actinomycetota</taxon>
        <taxon>Actinomycetes</taxon>
        <taxon>Geodermatophilales</taxon>
        <taxon>Geodermatophilaceae</taxon>
        <taxon>Blastococcus</taxon>
    </lineage>
</organism>
<gene>
    <name evidence="2" type="ORF">SAMN05216574_12742</name>
</gene>
<dbReference type="PANTHER" id="PTHR28004:SF2">
    <property type="entry name" value="D-SERINE DEHYDRATASE"/>
    <property type="match status" value="1"/>
</dbReference>